<keyword evidence="3" id="KW-0804">Transcription</keyword>
<keyword evidence="2" id="KW-0238">DNA-binding</keyword>
<dbReference type="InterPro" id="IPR051011">
    <property type="entry name" value="Metal_resp_trans_reg"/>
</dbReference>
<dbReference type="SMART" id="SM00418">
    <property type="entry name" value="HTH_ARSR"/>
    <property type="match status" value="1"/>
</dbReference>
<keyword evidence="7" id="KW-1185">Reference proteome</keyword>
<evidence type="ECO:0000313" key="7">
    <source>
        <dbReference type="Proteomes" id="UP000632659"/>
    </source>
</evidence>
<dbReference type="PANTHER" id="PTHR43132:SF6">
    <property type="entry name" value="HTH-TYPE TRANSCRIPTIONAL REPRESSOR CZRA"/>
    <property type="match status" value="1"/>
</dbReference>
<keyword evidence="4" id="KW-0105">Cadmium resistance</keyword>
<dbReference type="AlphaFoldDB" id="A0A8J6TR64"/>
<name>A0A8J6TR64_9FIRM</name>
<dbReference type="GO" id="GO:0003677">
    <property type="term" value="F:DNA binding"/>
    <property type="evidence" value="ECO:0007669"/>
    <property type="project" value="UniProtKB-KW"/>
</dbReference>
<organism evidence="6 7">
    <name type="scientific">Massiliimalia timonensis</name>
    <dbReference type="NCBI Taxonomy" id="1987501"/>
    <lineage>
        <taxon>Bacteria</taxon>
        <taxon>Bacillati</taxon>
        <taxon>Bacillota</taxon>
        <taxon>Clostridia</taxon>
        <taxon>Eubacteriales</taxon>
        <taxon>Oscillospiraceae</taxon>
        <taxon>Massiliimalia</taxon>
    </lineage>
</organism>
<accession>A0A8J6TR64</accession>
<sequence length="119" mass="13878">MNREEIERCDCMQVHHEIVDRVHQDMPDDEILYDVADLFKVFGDCTRIKILYALFESEMCVCDIADLLGTSQSAVSHQLRVLKQSRLVKYRREGKTVYYSLADAHVKTIFDQGLEHVLE</sequence>
<evidence type="ECO:0000259" key="5">
    <source>
        <dbReference type="PROSITE" id="PS50987"/>
    </source>
</evidence>
<dbReference type="PROSITE" id="PS50987">
    <property type="entry name" value="HTH_ARSR_2"/>
    <property type="match status" value="1"/>
</dbReference>
<dbReference type="InterPro" id="IPR001845">
    <property type="entry name" value="HTH_ArsR_DNA-bd_dom"/>
</dbReference>
<dbReference type="EMBL" id="JACRTL010000009">
    <property type="protein sequence ID" value="MBC8611964.1"/>
    <property type="molecule type" value="Genomic_DNA"/>
</dbReference>
<dbReference type="PRINTS" id="PR00778">
    <property type="entry name" value="HTHARSR"/>
</dbReference>
<evidence type="ECO:0000256" key="4">
    <source>
        <dbReference type="ARBA" id="ARBA00043263"/>
    </source>
</evidence>
<protein>
    <submittedName>
        <fullName evidence="6">Helix-turn-helix transcriptional regulator</fullName>
    </submittedName>
</protein>
<dbReference type="RefSeq" id="WP_093987856.1">
    <property type="nucleotide sequence ID" value="NZ_FYDD01000002.1"/>
</dbReference>
<dbReference type="Pfam" id="PF01022">
    <property type="entry name" value="HTH_5"/>
    <property type="match status" value="1"/>
</dbReference>
<dbReference type="GO" id="GO:0003700">
    <property type="term" value="F:DNA-binding transcription factor activity"/>
    <property type="evidence" value="ECO:0007669"/>
    <property type="project" value="InterPro"/>
</dbReference>
<dbReference type="PROSITE" id="PS00846">
    <property type="entry name" value="HTH_ARSR_1"/>
    <property type="match status" value="1"/>
</dbReference>
<evidence type="ECO:0000256" key="1">
    <source>
        <dbReference type="ARBA" id="ARBA00023015"/>
    </source>
</evidence>
<reference evidence="6" key="1">
    <citation type="submission" date="2020-08" db="EMBL/GenBank/DDBJ databases">
        <title>Genome public.</title>
        <authorList>
            <person name="Liu C."/>
            <person name="Sun Q."/>
        </authorList>
    </citation>
    <scope>NUCLEOTIDE SEQUENCE</scope>
    <source>
        <strain evidence="6">NSJ-15</strain>
    </source>
</reference>
<evidence type="ECO:0000313" key="6">
    <source>
        <dbReference type="EMBL" id="MBC8611964.1"/>
    </source>
</evidence>
<dbReference type="Proteomes" id="UP000632659">
    <property type="component" value="Unassembled WGS sequence"/>
</dbReference>
<comment type="caution">
    <text evidence="6">The sequence shown here is derived from an EMBL/GenBank/DDBJ whole genome shotgun (WGS) entry which is preliminary data.</text>
</comment>
<dbReference type="GO" id="GO:0046686">
    <property type="term" value="P:response to cadmium ion"/>
    <property type="evidence" value="ECO:0007669"/>
    <property type="project" value="UniProtKB-KW"/>
</dbReference>
<keyword evidence="1" id="KW-0805">Transcription regulation</keyword>
<dbReference type="CDD" id="cd00090">
    <property type="entry name" value="HTH_ARSR"/>
    <property type="match status" value="1"/>
</dbReference>
<proteinExistence type="predicted"/>
<dbReference type="OrthoDB" id="9794330at2"/>
<dbReference type="SUPFAM" id="SSF46785">
    <property type="entry name" value="Winged helix' DNA-binding domain"/>
    <property type="match status" value="1"/>
</dbReference>
<evidence type="ECO:0000256" key="3">
    <source>
        <dbReference type="ARBA" id="ARBA00023163"/>
    </source>
</evidence>
<feature type="domain" description="HTH arsR-type" evidence="5">
    <location>
        <begin position="27"/>
        <end position="119"/>
    </location>
</feature>
<dbReference type="PANTHER" id="PTHR43132">
    <property type="entry name" value="ARSENICAL RESISTANCE OPERON REPRESSOR ARSR-RELATED"/>
    <property type="match status" value="1"/>
</dbReference>
<dbReference type="NCBIfam" id="NF033788">
    <property type="entry name" value="HTH_metalloreg"/>
    <property type="match status" value="1"/>
</dbReference>
<dbReference type="InterPro" id="IPR036388">
    <property type="entry name" value="WH-like_DNA-bd_sf"/>
</dbReference>
<gene>
    <name evidence="6" type="ORF">H8702_12770</name>
</gene>
<evidence type="ECO:0000256" key="2">
    <source>
        <dbReference type="ARBA" id="ARBA00023125"/>
    </source>
</evidence>
<dbReference type="InterPro" id="IPR011991">
    <property type="entry name" value="ArsR-like_HTH"/>
</dbReference>
<dbReference type="Gene3D" id="1.10.10.10">
    <property type="entry name" value="Winged helix-like DNA-binding domain superfamily/Winged helix DNA-binding domain"/>
    <property type="match status" value="1"/>
</dbReference>
<dbReference type="InterPro" id="IPR018334">
    <property type="entry name" value="ArsR_HTH"/>
</dbReference>
<dbReference type="InterPro" id="IPR036390">
    <property type="entry name" value="WH_DNA-bd_sf"/>
</dbReference>